<dbReference type="EMBL" id="CP041614">
    <property type="protein sequence ID" value="QDO84649.1"/>
    <property type="molecule type" value="Genomic_DNA"/>
</dbReference>
<protein>
    <submittedName>
        <fullName evidence="2">Uncharacterized protein</fullName>
    </submittedName>
</protein>
<evidence type="ECO:0000313" key="2">
    <source>
        <dbReference type="EMBL" id="QDO84649.1"/>
    </source>
</evidence>
<name>A0ABX5WZW8_9GAMM</name>
<reference evidence="2 3" key="1">
    <citation type="submission" date="2019-07" db="EMBL/GenBank/DDBJ databases">
        <title>Shewanella sp. YLB-06 whole genomic sequence.</title>
        <authorList>
            <person name="Yu L."/>
        </authorList>
    </citation>
    <scope>NUCLEOTIDE SEQUENCE [LARGE SCALE GENOMIC DNA]</scope>
    <source>
        <strain evidence="2 3">YLB-06</strain>
    </source>
</reference>
<sequence>MVALYVVCTVTCFLATTACLYFYLPKLGVNQALGQRSSILSTLMVGVSVVAAIGAQYLNELAIIIAVCITFFIIKYYLDITKAKVFTLIFGLYIVNVMVVSVTLMIFLPSYQPT</sequence>
<evidence type="ECO:0000313" key="3">
    <source>
        <dbReference type="Proteomes" id="UP000315947"/>
    </source>
</evidence>
<evidence type="ECO:0000256" key="1">
    <source>
        <dbReference type="SAM" id="Phobius"/>
    </source>
</evidence>
<feature type="transmembrane region" description="Helical" evidence="1">
    <location>
        <begin position="85"/>
        <end position="108"/>
    </location>
</feature>
<keyword evidence="1" id="KW-1133">Transmembrane helix</keyword>
<keyword evidence="1" id="KW-0812">Transmembrane</keyword>
<dbReference type="RefSeq" id="WP_144047000.1">
    <property type="nucleotide sequence ID" value="NZ_CP041614.1"/>
</dbReference>
<proteinExistence type="predicted"/>
<dbReference type="Proteomes" id="UP000315947">
    <property type="component" value="Chromosome"/>
</dbReference>
<keyword evidence="3" id="KW-1185">Reference proteome</keyword>
<keyword evidence="1" id="KW-0472">Membrane</keyword>
<feature type="transmembrane region" description="Helical" evidence="1">
    <location>
        <begin position="6"/>
        <end position="24"/>
    </location>
</feature>
<organism evidence="2 3">
    <name type="scientific">Shewanella psychropiezotolerans</name>
    <dbReference type="NCBI Taxonomy" id="2593655"/>
    <lineage>
        <taxon>Bacteria</taxon>
        <taxon>Pseudomonadati</taxon>
        <taxon>Pseudomonadota</taxon>
        <taxon>Gammaproteobacteria</taxon>
        <taxon>Alteromonadales</taxon>
        <taxon>Shewanellaceae</taxon>
        <taxon>Shewanella</taxon>
    </lineage>
</organism>
<gene>
    <name evidence="2" type="ORF">FM037_17295</name>
</gene>
<feature type="transmembrane region" description="Helical" evidence="1">
    <location>
        <begin position="61"/>
        <end position="78"/>
    </location>
</feature>
<accession>A0ABX5WZW8</accession>